<organism evidence="1">
    <name type="scientific">bioreactor metagenome</name>
    <dbReference type="NCBI Taxonomy" id="1076179"/>
    <lineage>
        <taxon>unclassified sequences</taxon>
        <taxon>metagenomes</taxon>
        <taxon>ecological metagenomes</taxon>
    </lineage>
</organism>
<sequence>MISEVVVVIADEQRKNKPAPQFAQIPPYVMAKLPNCIGYEGVCARIIGRKSQQRGGGYKWNTMHSLPVKSGNDSNTVFFNGDELVFSYANARLCRECQSENFASGNVTGIIRLWKLRQSYTAVRQCDGRFRTRSTERGARTEEKL</sequence>
<evidence type="ECO:0000313" key="1">
    <source>
        <dbReference type="EMBL" id="MPN37148.1"/>
    </source>
</evidence>
<gene>
    <name evidence="1" type="ORF">SDC9_184664</name>
</gene>
<accession>A0A645HDN4</accession>
<dbReference type="AlphaFoldDB" id="A0A645HDN4"/>
<comment type="caution">
    <text evidence="1">The sequence shown here is derived from an EMBL/GenBank/DDBJ whole genome shotgun (WGS) entry which is preliminary data.</text>
</comment>
<reference evidence="1" key="1">
    <citation type="submission" date="2019-08" db="EMBL/GenBank/DDBJ databases">
        <authorList>
            <person name="Kucharzyk K."/>
            <person name="Murdoch R.W."/>
            <person name="Higgins S."/>
            <person name="Loffler F."/>
        </authorList>
    </citation>
    <scope>NUCLEOTIDE SEQUENCE</scope>
</reference>
<proteinExistence type="predicted"/>
<dbReference type="EMBL" id="VSSQ01091642">
    <property type="protein sequence ID" value="MPN37148.1"/>
    <property type="molecule type" value="Genomic_DNA"/>
</dbReference>
<name>A0A645HDN4_9ZZZZ</name>
<protein>
    <submittedName>
        <fullName evidence="1">Uncharacterized protein</fullName>
    </submittedName>
</protein>